<name>A0ABV9KTN0_9BACT</name>
<keyword evidence="1" id="KW-0805">Transcription regulation</keyword>
<evidence type="ECO:0000259" key="4">
    <source>
        <dbReference type="Pfam" id="PF00717"/>
    </source>
</evidence>
<sequence>MKSIDRLYEYIEYKGTKPTVFEKEIGFSSGYLSVQKKRNADLGESILKKINDYCHDLDISWLLTGEGEMLKQEIKKYNIDNAPPLIVAEPENKIEGETVIPLYDINAAAGMRLLFESGKQNIIDTIKIPYITKSDGAIFITGDSMYPLMKSGDIAVYRQIHSLDYLHYGDIYIVSYSVEGDEYVVIKYVQRSDKKDHLKLVSYNEHYNPVDIPISSVMAIAIVQANIRYNTMT</sequence>
<dbReference type="PANTHER" id="PTHR40661">
    <property type="match status" value="1"/>
</dbReference>
<protein>
    <submittedName>
        <fullName evidence="5">Helix-turn-helix transcriptional regulator</fullName>
    </submittedName>
</protein>
<evidence type="ECO:0000313" key="6">
    <source>
        <dbReference type="Proteomes" id="UP001596023"/>
    </source>
</evidence>
<reference evidence="6" key="1">
    <citation type="journal article" date="2019" name="Int. J. Syst. Evol. Microbiol.">
        <title>The Global Catalogue of Microorganisms (GCM) 10K type strain sequencing project: providing services to taxonomists for standard genome sequencing and annotation.</title>
        <authorList>
            <consortium name="The Broad Institute Genomics Platform"/>
            <consortium name="The Broad Institute Genome Sequencing Center for Infectious Disease"/>
            <person name="Wu L."/>
            <person name="Ma J."/>
        </authorList>
    </citation>
    <scope>NUCLEOTIDE SEQUENCE [LARGE SCALE GENOMIC DNA]</scope>
    <source>
        <strain evidence="6">CCUG 66188</strain>
    </source>
</reference>
<organism evidence="5 6">
    <name type="scientific">Dysgonomonas termitidis</name>
    <dbReference type="NCBI Taxonomy" id="1516126"/>
    <lineage>
        <taxon>Bacteria</taxon>
        <taxon>Pseudomonadati</taxon>
        <taxon>Bacteroidota</taxon>
        <taxon>Bacteroidia</taxon>
        <taxon>Bacteroidales</taxon>
        <taxon>Dysgonomonadaceae</taxon>
        <taxon>Dysgonomonas</taxon>
    </lineage>
</organism>
<dbReference type="InterPro" id="IPR036286">
    <property type="entry name" value="LexA/Signal_pep-like_sf"/>
</dbReference>
<dbReference type="RefSeq" id="WP_379994928.1">
    <property type="nucleotide sequence ID" value="NZ_JBHSGN010000058.1"/>
</dbReference>
<dbReference type="Pfam" id="PF00717">
    <property type="entry name" value="Peptidase_S24"/>
    <property type="match status" value="1"/>
</dbReference>
<keyword evidence="3" id="KW-0804">Transcription</keyword>
<dbReference type="InterPro" id="IPR039418">
    <property type="entry name" value="LexA-like"/>
</dbReference>
<evidence type="ECO:0000256" key="2">
    <source>
        <dbReference type="ARBA" id="ARBA00023125"/>
    </source>
</evidence>
<proteinExistence type="predicted"/>
<evidence type="ECO:0000313" key="5">
    <source>
        <dbReference type="EMBL" id="MFC4673545.1"/>
    </source>
</evidence>
<comment type="caution">
    <text evidence="5">The sequence shown here is derived from an EMBL/GenBank/DDBJ whole genome shotgun (WGS) entry which is preliminary data.</text>
</comment>
<keyword evidence="2" id="KW-0238">DNA-binding</keyword>
<dbReference type="PANTHER" id="PTHR40661:SF1">
    <property type="entry name" value="HTH CRO_C1-TYPE DOMAIN-CONTAINING PROTEIN"/>
    <property type="match status" value="1"/>
</dbReference>
<evidence type="ECO:0000256" key="3">
    <source>
        <dbReference type="ARBA" id="ARBA00023163"/>
    </source>
</evidence>
<gene>
    <name evidence="5" type="ORF">ACFO6W_07560</name>
</gene>
<dbReference type="Gene3D" id="2.10.109.10">
    <property type="entry name" value="Umud Fragment, subunit A"/>
    <property type="match status" value="1"/>
</dbReference>
<dbReference type="CDD" id="cd06529">
    <property type="entry name" value="S24_LexA-like"/>
    <property type="match status" value="1"/>
</dbReference>
<accession>A0ABV9KTN0</accession>
<feature type="domain" description="Peptidase S24/S26A/S26B/S26C" evidence="4">
    <location>
        <begin position="101"/>
        <end position="222"/>
    </location>
</feature>
<dbReference type="Proteomes" id="UP001596023">
    <property type="component" value="Unassembled WGS sequence"/>
</dbReference>
<dbReference type="InterPro" id="IPR015927">
    <property type="entry name" value="Peptidase_S24_S26A/B/C"/>
</dbReference>
<keyword evidence="6" id="KW-1185">Reference proteome</keyword>
<evidence type="ECO:0000256" key="1">
    <source>
        <dbReference type="ARBA" id="ARBA00023015"/>
    </source>
</evidence>
<dbReference type="EMBL" id="JBHSGN010000058">
    <property type="protein sequence ID" value="MFC4673545.1"/>
    <property type="molecule type" value="Genomic_DNA"/>
</dbReference>
<dbReference type="SUPFAM" id="SSF51306">
    <property type="entry name" value="LexA/Signal peptidase"/>
    <property type="match status" value="1"/>
</dbReference>